<sequence length="211" mass="24483">MKRLAFYTIQFSFSERFSKQQRHTQKLMSKQKRRRNKKLPISENQSGIVKAESSKVTKNKEGHEFKSVPKTVAVMFKHLNKKENSDKRDLVDEWDLVHCYDIYHNTIHAIAGEVQITTHKIGNALGLSSKGKAFDEKVSPKELNEEDHVAYKFFQGKSQAALSKLVKETPLDIEENKKLFMRAFVLFIQKCFLLPTSLQTSHRELSQPFLI</sequence>
<name>A0ABU6ZR89_9FABA</name>
<proteinExistence type="predicted"/>
<accession>A0ABU6ZR89</accession>
<comment type="caution">
    <text evidence="2">The sequence shown here is derived from an EMBL/GenBank/DDBJ whole genome shotgun (WGS) entry which is preliminary data.</text>
</comment>
<feature type="compositionally biased region" description="Basic and acidic residues" evidence="1">
    <location>
        <begin position="52"/>
        <end position="63"/>
    </location>
</feature>
<evidence type="ECO:0000313" key="2">
    <source>
        <dbReference type="EMBL" id="MED6224497.1"/>
    </source>
</evidence>
<protein>
    <submittedName>
        <fullName evidence="2">Uncharacterized protein</fullName>
    </submittedName>
</protein>
<dbReference type="EMBL" id="JASCZI010273240">
    <property type="protein sequence ID" value="MED6224497.1"/>
    <property type="molecule type" value="Genomic_DNA"/>
</dbReference>
<dbReference type="Proteomes" id="UP001341840">
    <property type="component" value="Unassembled WGS sequence"/>
</dbReference>
<evidence type="ECO:0000256" key="1">
    <source>
        <dbReference type="SAM" id="MobiDB-lite"/>
    </source>
</evidence>
<keyword evidence="3" id="KW-1185">Reference proteome</keyword>
<feature type="compositionally biased region" description="Basic residues" evidence="1">
    <location>
        <begin position="22"/>
        <end position="38"/>
    </location>
</feature>
<organism evidence="2 3">
    <name type="scientific">Stylosanthes scabra</name>
    <dbReference type="NCBI Taxonomy" id="79078"/>
    <lineage>
        <taxon>Eukaryota</taxon>
        <taxon>Viridiplantae</taxon>
        <taxon>Streptophyta</taxon>
        <taxon>Embryophyta</taxon>
        <taxon>Tracheophyta</taxon>
        <taxon>Spermatophyta</taxon>
        <taxon>Magnoliopsida</taxon>
        <taxon>eudicotyledons</taxon>
        <taxon>Gunneridae</taxon>
        <taxon>Pentapetalae</taxon>
        <taxon>rosids</taxon>
        <taxon>fabids</taxon>
        <taxon>Fabales</taxon>
        <taxon>Fabaceae</taxon>
        <taxon>Papilionoideae</taxon>
        <taxon>50 kb inversion clade</taxon>
        <taxon>dalbergioids sensu lato</taxon>
        <taxon>Dalbergieae</taxon>
        <taxon>Pterocarpus clade</taxon>
        <taxon>Stylosanthes</taxon>
    </lineage>
</organism>
<gene>
    <name evidence="2" type="ORF">PIB30_084647</name>
</gene>
<reference evidence="2 3" key="1">
    <citation type="journal article" date="2023" name="Plants (Basel)">
        <title>Bridging the Gap: Combining Genomics and Transcriptomics Approaches to Understand Stylosanthes scabra, an Orphan Legume from the Brazilian Caatinga.</title>
        <authorList>
            <person name="Ferreira-Neto J.R.C."/>
            <person name="da Silva M.D."/>
            <person name="Binneck E."/>
            <person name="de Melo N.F."/>
            <person name="da Silva R.H."/>
            <person name="de Melo A.L.T.M."/>
            <person name="Pandolfi V."/>
            <person name="Bustamante F.O."/>
            <person name="Brasileiro-Vidal A.C."/>
            <person name="Benko-Iseppon A.M."/>
        </authorList>
    </citation>
    <scope>NUCLEOTIDE SEQUENCE [LARGE SCALE GENOMIC DNA]</scope>
    <source>
        <tissue evidence="2">Leaves</tissue>
    </source>
</reference>
<feature type="region of interest" description="Disordered" evidence="1">
    <location>
        <begin position="22"/>
        <end position="63"/>
    </location>
</feature>
<evidence type="ECO:0000313" key="3">
    <source>
        <dbReference type="Proteomes" id="UP001341840"/>
    </source>
</evidence>